<organism evidence="2 3">
    <name type="scientific">Trichogramma brassicae</name>
    <dbReference type="NCBI Taxonomy" id="86971"/>
    <lineage>
        <taxon>Eukaryota</taxon>
        <taxon>Metazoa</taxon>
        <taxon>Ecdysozoa</taxon>
        <taxon>Arthropoda</taxon>
        <taxon>Hexapoda</taxon>
        <taxon>Insecta</taxon>
        <taxon>Pterygota</taxon>
        <taxon>Neoptera</taxon>
        <taxon>Endopterygota</taxon>
        <taxon>Hymenoptera</taxon>
        <taxon>Apocrita</taxon>
        <taxon>Proctotrupomorpha</taxon>
        <taxon>Chalcidoidea</taxon>
        <taxon>Trichogrammatidae</taxon>
        <taxon>Trichogramma</taxon>
    </lineage>
</organism>
<feature type="compositionally biased region" description="Polar residues" evidence="1">
    <location>
        <begin position="340"/>
        <end position="350"/>
    </location>
</feature>
<name>A0A6H5J9H3_9HYME</name>
<dbReference type="Proteomes" id="UP000479190">
    <property type="component" value="Unassembled WGS sequence"/>
</dbReference>
<feature type="region of interest" description="Disordered" evidence="1">
    <location>
        <begin position="327"/>
        <end position="354"/>
    </location>
</feature>
<gene>
    <name evidence="2" type="ORF">TBRA_LOCUS16788</name>
</gene>
<evidence type="ECO:0000256" key="1">
    <source>
        <dbReference type="SAM" id="MobiDB-lite"/>
    </source>
</evidence>
<keyword evidence="3" id="KW-1185">Reference proteome</keyword>
<dbReference type="AlphaFoldDB" id="A0A6H5J9H3"/>
<sequence>MFKVKSKVTIGFLVKKYVGLSPQRSTVNHRNLLHNESAISRQLSLKLELVTGLDAPCLEAVNLANCTAALEATVASLTLWPSGRSRPSKPLLSRRFTSTIRRSKSLKPRIDEARGTSSRAWSRWHPAFQLGRTYLRCVHYAHHRCRGTALIRKNNIEELVEVQAHGPSCLSSVDAIQIGLFKDALKYGMQTEGRKPRQVYDTYALIYPRGAILFPYRQAVQNMYDWRRQAIPRHPVTLDEMGLQLGNPENARLLQHLRALYCDVTVNVRDLAHERDSVYDPMTYMQPAVTNWFMTARRKIRKVMIGREQQQMTYVQPAVINWFMTAPRQKQESHDRSRKSNLSSGHSQGSYKEDGMTLGSQKLLYHLEFYERGGHD</sequence>
<protein>
    <submittedName>
        <fullName evidence="2">Uncharacterized protein</fullName>
    </submittedName>
</protein>
<evidence type="ECO:0000313" key="3">
    <source>
        <dbReference type="Proteomes" id="UP000479190"/>
    </source>
</evidence>
<accession>A0A6H5J9H3</accession>
<reference evidence="2 3" key="1">
    <citation type="submission" date="2020-02" db="EMBL/GenBank/DDBJ databases">
        <authorList>
            <person name="Ferguson B K."/>
        </authorList>
    </citation>
    <scope>NUCLEOTIDE SEQUENCE [LARGE SCALE GENOMIC DNA]</scope>
</reference>
<evidence type="ECO:0000313" key="2">
    <source>
        <dbReference type="EMBL" id="CAB0045257.1"/>
    </source>
</evidence>
<dbReference type="EMBL" id="CADCXV010001560">
    <property type="protein sequence ID" value="CAB0045257.1"/>
    <property type="molecule type" value="Genomic_DNA"/>
</dbReference>
<proteinExistence type="predicted"/>